<evidence type="ECO:0000313" key="1">
    <source>
        <dbReference type="EMBL" id="PYI06569.1"/>
    </source>
</evidence>
<name>A0A319EWX0_ASPSB</name>
<sequence length="100" mass="11110">MGALSPLLATLLGSRVPSRRPLQPLCVWLKHGLIQPEIYPAKPMGVDHRRRPEYVCSNRLPGKHVSDLPLHQLSVNSSLVCMCMLDMQGIFLDVPQNALS</sequence>
<protein>
    <submittedName>
        <fullName evidence="1">Uncharacterized protein</fullName>
    </submittedName>
</protein>
<keyword evidence="2" id="KW-1185">Reference proteome</keyword>
<proteinExistence type="predicted"/>
<reference evidence="1 2" key="1">
    <citation type="submission" date="2018-02" db="EMBL/GenBank/DDBJ databases">
        <title>The genomes of Aspergillus section Nigri reveals drivers in fungal speciation.</title>
        <authorList>
            <consortium name="DOE Joint Genome Institute"/>
            <person name="Vesth T.C."/>
            <person name="Nybo J."/>
            <person name="Theobald S."/>
            <person name="Brandl J."/>
            <person name="Frisvad J.C."/>
            <person name="Nielsen K.F."/>
            <person name="Lyhne E.K."/>
            <person name="Kogle M.E."/>
            <person name="Kuo A."/>
            <person name="Riley R."/>
            <person name="Clum A."/>
            <person name="Nolan M."/>
            <person name="Lipzen A."/>
            <person name="Salamov A."/>
            <person name="Henrissat B."/>
            <person name="Wiebenga A."/>
            <person name="De vries R.P."/>
            <person name="Grigoriev I.V."/>
            <person name="Mortensen U.H."/>
            <person name="Andersen M.R."/>
            <person name="Baker S.E."/>
        </authorList>
    </citation>
    <scope>NUCLEOTIDE SEQUENCE [LARGE SCALE GENOMIC DNA]</scope>
    <source>
        <strain evidence="1 2">CBS 121057</strain>
    </source>
</reference>
<evidence type="ECO:0000313" key="2">
    <source>
        <dbReference type="Proteomes" id="UP000248423"/>
    </source>
</evidence>
<dbReference type="EMBL" id="KZ826348">
    <property type="protein sequence ID" value="PYI06569.1"/>
    <property type="molecule type" value="Genomic_DNA"/>
</dbReference>
<dbReference type="AlphaFoldDB" id="A0A319EWX0"/>
<dbReference type="VEuPathDB" id="FungiDB:BO78DRAFT_112152"/>
<gene>
    <name evidence="1" type="ORF">BO78DRAFT_112152</name>
</gene>
<accession>A0A319EWX0</accession>
<dbReference type="Proteomes" id="UP000248423">
    <property type="component" value="Unassembled WGS sequence"/>
</dbReference>
<organism evidence="1 2">
    <name type="scientific">Aspergillus sclerotiicarbonarius (strain CBS 121057 / IBT 28362)</name>
    <dbReference type="NCBI Taxonomy" id="1448318"/>
    <lineage>
        <taxon>Eukaryota</taxon>
        <taxon>Fungi</taxon>
        <taxon>Dikarya</taxon>
        <taxon>Ascomycota</taxon>
        <taxon>Pezizomycotina</taxon>
        <taxon>Eurotiomycetes</taxon>
        <taxon>Eurotiomycetidae</taxon>
        <taxon>Eurotiales</taxon>
        <taxon>Aspergillaceae</taxon>
        <taxon>Aspergillus</taxon>
        <taxon>Aspergillus subgen. Circumdati</taxon>
    </lineage>
</organism>